<reference evidence="1 2" key="1">
    <citation type="submission" date="2014-11" db="EMBL/GenBank/DDBJ databases">
        <title>Draft Genome Sequences of Nine Bacillus subtilis Strains that Form Spores with High Heat-Resistance.</title>
        <authorList>
            <person name="Krawcyk A.O."/>
            <person name="Berendsen E.M."/>
            <person name="de Jong A."/>
            <person name="Holsappel S."/>
            <person name="Eijlander R.T."/>
            <person name="Wells-Bennik M."/>
            <person name="Kuipers O.P."/>
        </authorList>
    </citation>
    <scope>NUCLEOTIDE SEQUENCE [LARGE SCALE GENOMIC DNA]</scope>
    <source>
        <strain evidence="1 2">B4067</strain>
    </source>
</reference>
<protein>
    <submittedName>
        <fullName evidence="1">Uncharacterized protein</fullName>
    </submittedName>
</protein>
<accession>A0ABD3ZZ96</accession>
<sequence length="114" mass="13199">MAKTTVKQYKSFEEMVEAMKKVAEEGFELDRPWGGGWKMKHSDGREALVNVHINEVTFFEKEVEYKIGDRVWLPVAGCEIVINTMEQLEIIKDYNMTRLDCGDKPIEIIKGETQ</sequence>
<evidence type="ECO:0000313" key="2">
    <source>
        <dbReference type="Proteomes" id="UP000031970"/>
    </source>
</evidence>
<dbReference type="Proteomes" id="UP000031970">
    <property type="component" value="Unassembled WGS sequence"/>
</dbReference>
<dbReference type="RefSeq" id="WP_041053041.1">
    <property type="nucleotide sequence ID" value="NZ_JSXS01000013.1"/>
</dbReference>
<dbReference type="AlphaFoldDB" id="A0ABD3ZZ96"/>
<name>A0ABD3ZZ96_BACIU</name>
<evidence type="ECO:0000313" key="1">
    <source>
        <dbReference type="EMBL" id="KIL33479.1"/>
    </source>
</evidence>
<gene>
    <name evidence="1" type="ORF">B4067_4698</name>
</gene>
<organism evidence="1 2">
    <name type="scientific">Bacillus subtilis subsp. subtilis</name>
    <dbReference type="NCBI Taxonomy" id="135461"/>
    <lineage>
        <taxon>Bacteria</taxon>
        <taxon>Bacillati</taxon>
        <taxon>Bacillota</taxon>
        <taxon>Bacilli</taxon>
        <taxon>Bacillales</taxon>
        <taxon>Bacillaceae</taxon>
        <taxon>Bacillus</taxon>
    </lineage>
</organism>
<comment type="caution">
    <text evidence="1">The sequence shown here is derived from an EMBL/GenBank/DDBJ whole genome shotgun (WGS) entry which is preliminary data.</text>
</comment>
<proteinExistence type="predicted"/>
<dbReference type="EMBL" id="JSXS01000013">
    <property type="protein sequence ID" value="KIL33479.1"/>
    <property type="molecule type" value="Genomic_DNA"/>
</dbReference>